<dbReference type="SUPFAM" id="SSF57302">
    <property type="entry name" value="Snake toxin-like"/>
    <property type="match status" value="1"/>
</dbReference>
<feature type="chain" id="PRO_5043852168" evidence="2">
    <location>
        <begin position="28"/>
        <end position="138"/>
    </location>
</feature>
<evidence type="ECO:0000313" key="3">
    <source>
        <dbReference type="EMBL" id="CAH3038422.1"/>
    </source>
</evidence>
<keyword evidence="1" id="KW-0472">Membrane</keyword>
<accession>A0AAU9VUR0</accession>
<comment type="caution">
    <text evidence="3">The sequence shown here is derived from an EMBL/GenBank/DDBJ whole genome shotgun (WGS) entry which is preliminary data.</text>
</comment>
<name>A0AAU9VUR0_9CNID</name>
<dbReference type="InterPro" id="IPR045860">
    <property type="entry name" value="Snake_toxin-like_sf"/>
</dbReference>
<evidence type="ECO:0000313" key="4">
    <source>
        <dbReference type="Proteomes" id="UP001159428"/>
    </source>
</evidence>
<keyword evidence="2" id="KW-0732">Signal</keyword>
<feature type="transmembrane region" description="Helical" evidence="1">
    <location>
        <begin position="114"/>
        <end position="137"/>
    </location>
</feature>
<proteinExistence type="predicted"/>
<evidence type="ECO:0000256" key="2">
    <source>
        <dbReference type="SAM" id="SignalP"/>
    </source>
</evidence>
<keyword evidence="1" id="KW-1133">Transmembrane helix</keyword>
<dbReference type="Proteomes" id="UP001159428">
    <property type="component" value="Unassembled WGS sequence"/>
</dbReference>
<organism evidence="3 4">
    <name type="scientific">Pocillopora meandrina</name>
    <dbReference type="NCBI Taxonomy" id="46732"/>
    <lineage>
        <taxon>Eukaryota</taxon>
        <taxon>Metazoa</taxon>
        <taxon>Cnidaria</taxon>
        <taxon>Anthozoa</taxon>
        <taxon>Hexacorallia</taxon>
        <taxon>Scleractinia</taxon>
        <taxon>Astrocoeniina</taxon>
        <taxon>Pocilloporidae</taxon>
        <taxon>Pocillopora</taxon>
    </lineage>
</organism>
<dbReference type="EMBL" id="CALNXJ010000004">
    <property type="protein sequence ID" value="CAH3038422.1"/>
    <property type="molecule type" value="Genomic_DNA"/>
</dbReference>
<keyword evidence="4" id="KW-1185">Reference proteome</keyword>
<gene>
    <name evidence="3" type="ORF">PMEA_00021682</name>
</gene>
<evidence type="ECO:0000256" key="1">
    <source>
        <dbReference type="SAM" id="Phobius"/>
    </source>
</evidence>
<dbReference type="CDD" id="cd00117">
    <property type="entry name" value="TFP"/>
    <property type="match status" value="1"/>
</dbReference>
<dbReference type="AlphaFoldDB" id="A0AAU9VUR0"/>
<reference evidence="3 4" key="1">
    <citation type="submission" date="2022-05" db="EMBL/GenBank/DDBJ databases">
        <authorList>
            <consortium name="Genoscope - CEA"/>
            <person name="William W."/>
        </authorList>
    </citation>
    <scope>NUCLEOTIDE SEQUENCE [LARGE SCALE GENOMIC DNA]</scope>
</reference>
<keyword evidence="1" id="KW-0812">Transmembrane</keyword>
<protein>
    <submittedName>
        <fullName evidence="3">Uncharacterized protein</fullName>
    </submittedName>
</protein>
<feature type="signal peptide" evidence="2">
    <location>
        <begin position="1"/>
        <end position="27"/>
    </location>
</feature>
<sequence>MDTKRITRGLFLAVFVVLVIFSFQVAGRICFLCDSRNEPCSEDSVNGTRTATCSEGNEFCEVVKDGRHGETRFYRDCVNKCDKEFVNWEKDGEEYCKMCCDKDLCNVGRCGSPVALTLSGTLIVLNAIVAFRCMFVFA</sequence>